<dbReference type="EMBL" id="LT629753">
    <property type="protein sequence ID" value="SDS73675.1"/>
    <property type="molecule type" value="Genomic_DNA"/>
</dbReference>
<dbReference type="InterPro" id="IPR012334">
    <property type="entry name" value="Pectin_lyas_fold"/>
</dbReference>
<dbReference type="Proteomes" id="UP000199576">
    <property type="component" value="Chromosome I"/>
</dbReference>
<organism evidence="6 7">
    <name type="scientific">Pseudomonas cedrina</name>
    <dbReference type="NCBI Taxonomy" id="651740"/>
    <lineage>
        <taxon>Bacteria</taxon>
        <taxon>Pseudomonadati</taxon>
        <taxon>Pseudomonadota</taxon>
        <taxon>Gammaproteobacteria</taxon>
        <taxon>Pseudomonadales</taxon>
        <taxon>Pseudomonadaceae</taxon>
        <taxon>Pseudomonas</taxon>
    </lineage>
</organism>
<evidence type="ECO:0000259" key="5">
    <source>
        <dbReference type="SMART" id="SM00912"/>
    </source>
</evidence>
<dbReference type="RefSeq" id="WP_083735350.1">
    <property type="nucleotide sequence ID" value="NZ_LT629753.1"/>
</dbReference>
<dbReference type="SMART" id="SM00912">
    <property type="entry name" value="Haemagg_act"/>
    <property type="match status" value="1"/>
</dbReference>
<evidence type="ECO:0000313" key="7">
    <source>
        <dbReference type="Proteomes" id="UP000199576"/>
    </source>
</evidence>
<dbReference type="NCBIfam" id="TIGR01731">
    <property type="entry name" value="fil_hemag_20aa"/>
    <property type="match status" value="53"/>
</dbReference>
<dbReference type="Pfam" id="PF05860">
    <property type="entry name" value="TPS"/>
    <property type="match status" value="1"/>
</dbReference>
<dbReference type="InterPro" id="IPR036844">
    <property type="entry name" value="Hint_dom_sf"/>
</dbReference>
<evidence type="ECO:0000256" key="1">
    <source>
        <dbReference type="ARBA" id="ARBA00022722"/>
    </source>
</evidence>
<dbReference type="InterPro" id="IPR000026">
    <property type="entry name" value="N1-like"/>
</dbReference>
<dbReference type="Pfam" id="PF05594">
    <property type="entry name" value="Fil_haemagg"/>
    <property type="match status" value="28"/>
</dbReference>
<dbReference type="CDD" id="cd00081">
    <property type="entry name" value="Hint"/>
    <property type="match status" value="1"/>
</dbReference>
<dbReference type="SUPFAM" id="SSF53933">
    <property type="entry name" value="Microbial ribonucleases"/>
    <property type="match status" value="1"/>
</dbReference>
<dbReference type="Gene3D" id="2.170.16.10">
    <property type="entry name" value="Hedgehog/Intein (Hint) domain"/>
    <property type="match status" value="1"/>
</dbReference>
<dbReference type="InterPro" id="IPR011050">
    <property type="entry name" value="Pectin_lyase_fold/virulence"/>
</dbReference>
<dbReference type="InterPro" id="IPR010069">
    <property type="entry name" value="CdiA_FHA1_rpt"/>
</dbReference>
<name>A0ABY0UIL0_PSECE</name>
<dbReference type="Gene3D" id="3.10.450.30">
    <property type="entry name" value="Microbial ribonucleases"/>
    <property type="match status" value="1"/>
</dbReference>
<dbReference type="InterPro" id="IPR016191">
    <property type="entry name" value="Ribonuclease/ribotoxin"/>
</dbReference>
<keyword evidence="2" id="KW-0378">Hydrolase</keyword>
<gene>
    <name evidence="6" type="ORF">SAMN04490182_2259</name>
</gene>
<dbReference type="SMART" id="SM00306">
    <property type="entry name" value="HintN"/>
    <property type="match status" value="1"/>
</dbReference>
<evidence type="ECO:0000256" key="2">
    <source>
        <dbReference type="ARBA" id="ARBA00022801"/>
    </source>
</evidence>
<dbReference type="Pfam" id="PF00545">
    <property type="entry name" value="Ribonuclease"/>
    <property type="match status" value="1"/>
</dbReference>
<evidence type="ECO:0000256" key="3">
    <source>
        <dbReference type="SAM" id="MobiDB-lite"/>
    </source>
</evidence>
<dbReference type="InterPro" id="IPR008638">
    <property type="entry name" value="FhaB/CdiA-like_TPS"/>
</dbReference>
<feature type="domain" description="Filamentous haemagglutinin FhaB/tRNA nuclease CdiA-like TPS" evidence="5">
    <location>
        <begin position="64"/>
        <end position="185"/>
    </location>
</feature>
<dbReference type="Gene3D" id="2.160.20.10">
    <property type="entry name" value="Single-stranded right-handed beta-helix, Pectin lyase-like"/>
    <property type="match status" value="1"/>
</dbReference>
<evidence type="ECO:0000313" key="6">
    <source>
        <dbReference type="EMBL" id="SDS73675.1"/>
    </source>
</evidence>
<feature type="region of interest" description="Disordered" evidence="3">
    <location>
        <begin position="2632"/>
        <end position="2656"/>
    </location>
</feature>
<feature type="compositionally biased region" description="Polar residues" evidence="3">
    <location>
        <begin position="2644"/>
        <end position="2656"/>
    </location>
</feature>
<dbReference type="SUPFAM" id="SSF51126">
    <property type="entry name" value="Pectin lyase-like"/>
    <property type="match status" value="1"/>
</dbReference>
<evidence type="ECO:0000259" key="4">
    <source>
        <dbReference type="SMART" id="SM00306"/>
    </source>
</evidence>
<dbReference type="InterPro" id="IPR008619">
    <property type="entry name" value="Filamentous_hemagglutn_rpt"/>
</dbReference>
<dbReference type="Pfam" id="PF07591">
    <property type="entry name" value="PT-HINT"/>
    <property type="match status" value="1"/>
</dbReference>
<accession>A0ABY0UIL0</accession>
<keyword evidence="7" id="KW-1185">Reference proteome</keyword>
<dbReference type="PROSITE" id="PS50817">
    <property type="entry name" value="INTEIN_N_TER"/>
    <property type="match status" value="1"/>
</dbReference>
<keyword evidence="1" id="KW-0540">Nuclease</keyword>
<sequence length="4097" mass="420071">MDVRQFAFLARQPSAAVKTRSSFLGLPKRGLALVLANAMFWQPLLAQADGIVVSAPGTSLGQAGNGVPIVNIAAPNGSGLSHNKFSDYNVGQQGVILNNATGRTQSTQLGGIILGNQNLNGTAAKVILNEVNGGSPSQLRGFTEVAGQSAHVIVANPYGITCNGCGFINTPQATLTTGKAVIENGQISRYQVDQGSVSIEGAGLNANNVDSFEIIARSARINAEIQAKNLAIIAGTNDVDAKTLKATARAADPATKPQLAIDSSALGGMYAGAIKLVSSEAGVGVKLDGKMAASAGDIQIDANGDLTVAQLAASNVVNITAASANLQGPVYAGTTLDVKTQGDLTSQNNLVAKDHITLTSGGQLTNNGIIEAGVNADNTRNTEADVSISAQNLNNAGKNIIASRDLDITATQTLNNQGGTLSGQRQTTVTAGTLDNQNKGRVLSADRLTLTADKAVNGQDGLISSNGDLLVNVGALGNRGGEISSLADVTLNVASLDNTSGLIAADKGLSLTASGAINNRDGSLSSSTLATLKAVSLDNTRGQITGDLGLNIDLSGALDNHGGTLGSGKALSLAASSLDNRGMGTVLAADGKLIATISGAFDNREQGKLRSTGSIELNTGSLDNRGGSLAGKDHLTLRSGSADNSGGLIQADKDLKLLVDQLDNRDKGNLVAKAALGFEGTRLDNSGGLLSAVGPVSIKAKEVANTQGRIASQGGLEAKIDSLSQQGGALVAQGSLLLIGKHLDNRNGGTVASTQGLTVQVEQIDNRAGELSSTRSSVNVSGQRLDNSDGGKLLTETDLGVAVAQLINQNQGRLFAKGSVNLSGTTLDNSGGNISALQGLDIRLDGVLLNNTGLLSSEGALGLKVGSLDNTAGKLGSAADLSIDSLGALLNQGGSILTDQGLVLASNSLDNSRKGLISGQGETRITTGTLDNSQGGRLTSDDRLDLTATQVSNGASGRIASAKDLTASVTGLDQQGGELFSKTQLSLDLHNGRLDNSGGLINGPLLVLKNLDEVVNRGGEISSAQAFALTAKSLDNSDGKLLSNQGLTLRIDQALSNIKGLVAAASLDSRSASLDNSQGLISSRGAVDLGVSAAFTNQGGTLVGDGALLLTANSLDNSNGAVSGKADVTAHIAALDNRNGKLIASGLLALSGASVDNRLNGLIGATKALTLNVDAVDNRGGELSSSADIRLTGKRLDNSDSGKLLADTTLALEMAQVLNRSLGLLEGESGVTVDGQILDNTGGQLISGQDIRATLGGDLDNSGGLISSEGQLDITSSALTNNAGSLSSAGALKVKANGALGNQGGRLVSDSSINLSSASLDNSQQGVISGKGAVTVTTGAYDNRTGSLSTNDSLTLTAGQVSNQDGRIGSDKTLIASVTGLDQQNGKLFSNTALTLDLNNGQLNNQNGLINAPSLLLNNLKSVNNQGGEISSAQAFVLAADSLDNSSGKLLSNQAVTLRINQALSNLKGQIAAASLDIRSASLDNSGGTVTSRGDLDLTTNGQLSNRNQGLINAAQTLKVSSAALDNQGGTLLGVSAVTLNAMALNNSGKGLINSQAGLTINASSLDSGNGGEVSAKGDIDLTLGALAQNGGRLLGDQAIRLDLAGGDLNNRNGLLNAKGPLTLNRLRDLNNQGGELSSSQSFNLTARTLDNSGGKLISNNQLGVTGNSLLNQGGLVSGWQGLAVNGASLDNRNSGTLSSRSGNLDVNVSGALLNSNAGALVSQQALTVNAASLDNSAGILSSGGSQQLTVSGLLNNAQGGSIDSGAALTLQAMALNNSGSISAQQSIGFTGTTLDNSTGTLAGKGAVSLDLLGALTNINGKLASAGPLVISRSSQIDNQGGQLVSQGLLNLLTGSLDNRNRGTVAANDNVVISSTGAVQNNSDGLIYSQNGNVRVDAASLANAKGSLQGQGALNLAVSGDIDNQSGKLIAQDGDLTVSATNLDNRGGTLASVKSALEAHLTGVLKNGYDLGNNRQGGIIQAQRLKLSALGGIDNYGGRIGAQSGDALVTTADFDNRNGGLYAKGLVQVSGNNFDNSGDNDGQIAGQRIDLSLNGALNNRLGVIESDSSLSVRAASLDNQTGQIRALGTSGKTDFQIGGLFDNRNGKLETANSDLTLNAGSFQNLGGSLLHVGNGTFDISTANITDAGGSLVTRGGLTLTADSWTNSSVIQAGRLTVNVNTLTQTAGGQLLASDSLTGNGGNWNNDGLIASDGTANLTLVGTYGGNGRYSSVGTLGLSAGQVNLGTATTIASGGDTTINVGGLSNAGRLTSSGSMTVTANSIGNTGTLGAARDLTLKTSTLVNDHGLIFSGRNMGLLVNDFTNDNGDVYSIGNLNISGLNGGRANNVTNLASSINVDGDFSLSANSFNNKTEGVIGKERLVSGDITFNGDTFYVSENYTSESTISGARASLAVAGSIDGDVGRFSNTASTISAGKNIRLNVDTFENLGLEAGNFARNRVYTGVRNIFAKKTYSNEALDAYAQRYSQYVYRYRTSVHEPDKGGTHIELNDYGKQKTTTVNTKFGQGPDVAIPAGILAGTLSSDNKVFTAGGGSVASVIQAGQAIQINAKNTIDNSNLHANTQFAGTTKSGTGTQVGSAVKPTVVYLNPQLPPNLAQQRVDPVASQGFSLPSGQNGLFRLSGQGGSATQASQASVGPQTWSMGSATVSNVQRQQGADDVQARNLQFSDAARIAASNLQLEQNTRQATSGGVSGSAISVSAPGDSGSVRLPEQVGGVSPVGSQVINRVQGLPDTSGRSNPQKYLIETNPVLTDLKQFMSSDYLLANLDYNPDQSAKRLGDGFYEQKLIQQAVVERTGRRFIDGQTSDEALYKYLMDNAIKSKQQLDLSVGVSLTSQQVAALTHDIVWLEEHEVNGEKVLVPVLYLAQATNRLAPNGALIQGWDVTLIAGKNLNNAGTLRASNNLYATAGNDLVNSGLIEAGNRLDLLAGNDIINKAGGVIAGRDVNMTAIAGDVINQRTVVGNDVNYKGYSGHNEYADSGARIEAANDLTIKAARDFVSTGSTLQSGGDTTINAGRDAFIAAAEQRNSVVAGAKSSSVTQYGSDLTVGRDLSVQAGRDLAVVASEIEAKRDIDFGAGDNLTVSSAADESHSYSKSKKVTKQEDHVKQISSVVNAGQDVTFNAGKDMALISSRINAGNEAYLAAVGQLDVLAAQDTDYSLYDKKSKGSWGRKQTKHDEVTKTINVGTQITTGSDLTLISGGDQRYQVAKLESGADLILNSEGAITFEGVKDLSQESHEKTNNSLAWNSSKGKGHTDETLRQSELISKGDLAITAAKGVHIDIKQIDQKTVSQTIDAMVQADPQLAWLKEAEQRGDVDWQRVKEVHDSFKYSNSGMGMGAMLAVVIIVTVVTAGSGTAATVGASASGAATAAGISATTAAAIGAAASAAYTAAVVQTVVSTINNKGNLGAVLKDVTSTESLKGYLISGLVAGFASGVLDKAFGVSAENASKATHGFELASTDGLTKFVGYTLAEKGFGAVTNTAINGGSLKNNLAQASISAAADVLSASIYNRLGTQLEFTGIPAKVGAHAIVGGLIAEAAGGSFRTGALAAGANEAFVASVGDKIFVGDMHDQLLAMTSQLIGVTVAGAAGGSDKELEVAGWVTQQATKFNSLDHPTAERLLNELKACRSGGNCTEAKQRDLIGKYEKISAERSQLIDLCETRACVEGLKANTIAMDDPVAQELVSFYRNKVSYDMTGMLVGNPGLIAQPAQGYDPWGNIYVTDDQIITAKYIKEGWLTPAESANLKEWEKKTSWLDEAVGRTLSVAERAAMISNMGNMLLTEGWGTKVVAGVGKGGKPVKPGNGGSKDADGFGENPGAGKGPCCFAAGTMVATPSGAKAIETLNVGDIVWSKPENGGEPFAAAILATHKRSDQPIYKLRLTSIRADGAAESETLFVTPSHPFYVPAKHDFIPVIDLEAGDLLQSLGDGASENVSTRVTSLELFQPQGKTYNLTVDIGHTFYVGKLKTWVHNTGPCPINTRFIEGATVVDQKTGKVYKGTVDLGPTLDRIKSGGSYPHRNDGSVFRNNKGDLPVQPEGYYKEYVHPSPGISGPGPQRIVVGKGGEMYYTSDHYKTFILIKN</sequence>
<protein>
    <submittedName>
        <fullName evidence="6">Filamentous hemagglutinin</fullName>
    </submittedName>
</protein>
<proteinExistence type="predicted"/>
<feature type="domain" description="Hint" evidence="4">
    <location>
        <begin position="3839"/>
        <end position="3943"/>
    </location>
</feature>
<reference evidence="6 7" key="1">
    <citation type="submission" date="2016-10" db="EMBL/GenBank/DDBJ databases">
        <authorList>
            <person name="Varghese N."/>
            <person name="Submissions S."/>
        </authorList>
    </citation>
    <scope>NUCLEOTIDE SEQUENCE [LARGE SCALE GENOMIC DNA]</scope>
    <source>
        <strain evidence="6 7">BS2981</strain>
    </source>
</reference>
<dbReference type="NCBIfam" id="TIGR01901">
    <property type="entry name" value="adhes_NPXG"/>
    <property type="match status" value="1"/>
</dbReference>
<dbReference type="InterPro" id="IPR003587">
    <property type="entry name" value="Hint_dom_N"/>
</dbReference>
<dbReference type="InterPro" id="IPR006141">
    <property type="entry name" value="Intein_N"/>
</dbReference>
<dbReference type="SUPFAM" id="SSF51294">
    <property type="entry name" value="Hedgehog/intein (Hint) domain"/>
    <property type="match status" value="1"/>
</dbReference>